<dbReference type="Pfam" id="PF09808">
    <property type="entry name" value="SNAPC1"/>
    <property type="match status" value="1"/>
</dbReference>
<sequence>MGCSQEPYVFCTSFHPIRGVDEDLKEFINKFEKRASVRFTEFCGLWKKEKFIHIIYGRQSQHGLYDILGCIFHRLVEIIQPKKEQSQLARICALYLLYAFYGRQPLRHHVHIRVCPESWRGLQQLAIEARDQRHLDVYYIFKQLCATNAFHFCATRQQLYPGVPLFDSPQIPANELVDERTLLEPGTYEPSSSKDRHRTMSAYTGFLCRQNAPFPELKDNLTCLEMSVERYVEAKRSITDPLNESRTDHPEVSASSSEQDLDMREEFLPGLNFITYPDSLKKIKEIAAQLHAENNMDRGRKELSEDESGSEEFESTPSEAEVESPTPPKRRRRRRKIGARPPSQLTSESDTRAQTGERDSEELSDLGDRRRTLRQPITWAAELEEQAKGIRACGVHLNRRRPTTRKILKKRKSLCPPEFEKPTS</sequence>
<dbReference type="EMBL" id="CAXLJL010000157">
    <property type="protein sequence ID" value="CAL5133637.1"/>
    <property type="molecule type" value="Genomic_DNA"/>
</dbReference>
<feature type="compositionally biased region" description="Basic and acidic residues" evidence="1">
    <location>
        <begin position="349"/>
        <end position="358"/>
    </location>
</feature>
<dbReference type="PANTHER" id="PTHR15131">
    <property type="entry name" value="SMALL NUCLEAR RNA ACTIVATING COMPLEX, POLYPEPTIDE 1"/>
    <property type="match status" value="1"/>
</dbReference>
<feature type="region of interest" description="Disordered" evidence="1">
    <location>
        <begin position="294"/>
        <end position="372"/>
    </location>
</feature>
<evidence type="ECO:0000256" key="1">
    <source>
        <dbReference type="SAM" id="MobiDB-lite"/>
    </source>
</evidence>
<dbReference type="AlphaFoldDB" id="A0AAV2TBK3"/>
<feature type="compositionally biased region" description="Basic residues" evidence="1">
    <location>
        <begin position="328"/>
        <end position="338"/>
    </location>
</feature>
<organism evidence="2 3">
    <name type="scientific">Calicophoron daubneyi</name>
    <name type="common">Rumen fluke</name>
    <name type="synonym">Paramphistomum daubneyi</name>
    <dbReference type="NCBI Taxonomy" id="300641"/>
    <lineage>
        <taxon>Eukaryota</taxon>
        <taxon>Metazoa</taxon>
        <taxon>Spiralia</taxon>
        <taxon>Lophotrochozoa</taxon>
        <taxon>Platyhelminthes</taxon>
        <taxon>Trematoda</taxon>
        <taxon>Digenea</taxon>
        <taxon>Plagiorchiida</taxon>
        <taxon>Pronocephalata</taxon>
        <taxon>Paramphistomoidea</taxon>
        <taxon>Paramphistomidae</taxon>
        <taxon>Calicophoron</taxon>
    </lineage>
</organism>
<dbReference type="Proteomes" id="UP001497525">
    <property type="component" value="Unassembled WGS sequence"/>
</dbReference>
<dbReference type="PANTHER" id="PTHR15131:SF3">
    <property type="entry name" value="SNRNA-ACTIVATING PROTEIN COMPLEX SUBUNIT 1"/>
    <property type="match status" value="1"/>
</dbReference>
<evidence type="ECO:0000313" key="3">
    <source>
        <dbReference type="Proteomes" id="UP001497525"/>
    </source>
</evidence>
<comment type="caution">
    <text evidence="2">The sequence shown here is derived from an EMBL/GenBank/DDBJ whole genome shotgun (WGS) entry which is preliminary data.</text>
</comment>
<dbReference type="GO" id="GO:0019185">
    <property type="term" value="C:snRNA-activating protein complex"/>
    <property type="evidence" value="ECO:0007669"/>
    <property type="project" value="TreeGrafter"/>
</dbReference>
<accession>A0AAV2TBK3</accession>
<dbReference type="GO" id="GO:0043565">
    <property type="term" value="F:sequence-specific DNA binding"/>
    <property type="evidence" value="ECO:0007669"/>
    <property type="project" value="TreeGrafter"/>
</dbReference>
<proteinExistence type="predicted"/>
<gene>
    <name evidence="2" type="ORF">CDAUBV1_LOCUS6900</name>
</gene>
<feature type="compositionally biased region" description="Acidic residues" evidence="1">
    <location>
        <begin position="304"/>
        <end position="314"/>
    </location>
</feature>
<dbReference type="GO" id="GO:0042796">
    <property type="term" value="P:snRNA transcription by RNA polymerase III"/>
    <property type="evidence" value="ECO:0007669"/>
    <property type="project" value="TreeGrafter"/>
</dbReference>
<feature type="compositionally biased region" description="Basic and acidic residues" evidence="1">
    <location>
        <begin position="294"/>
        <end position="303"/>
    </location>
</feature>
<feature type="region of interest" description="Disordered" evidence="1">
    <location>
        <begin position="239"/>
        <end position="261"/>
    </location>
</feature>
<evidence type="ECO:0000313" key="2">
    <source>
        <dbReference type="EMBL" id="CAL5133637.1"/>
    </source>
</evidence>
<protein>
    <recommendedName>
        <fullName evidence="4">snRNA-activating protein complex subunit 1</fullName>
    </recommendedName>
</protein>
<reference evidence="2" key="1">
    <citation type="submission" date="2024-06" db="EMBL/GenBank/DDBJ databases">
        <authorList>
            <person name="Liu X."/>
            <person name="Lenzi L."/>
            <person name="Haldenby T S."/>
            <person name="Uol C."/>
        </authorList>
    </citation>
    <scope>NUCLEOTIDE SEQUENCE</scope>
</reference>
<feature type="compositionally biased region" description="Basic and acidic residues" evidence="1">
    <location>
        <begin position="239"/>
        <end position="251"/>
    </location>
</feature>
<dbReference type="GO" id="GO:0042795">
    <property type="term" value="P:snRNA transcription by RNA polymerase II"/>
    <property type="evidence" value="ECO:0007669"/>
    <property type="project" value="TreeGrafter"/>
</dbReference>
<name>A0AAV2TBK3_CALDB</name>
<dbReference type="InterPro" id="IPR019188">
    <property type="entry name" value="SNAPC1"/>
</dbReference>
<evidence type="ECO:0008006" key="4">
    <source>
        <dbReference type="Google" id="ProtNLM"/>
    </source>
</evidence>